<reference evidence="2" key="1">
    <citation type="submission" date="2020-10" db="EMBL/GenBank/DDBJ databases">
        <title>Complete genome sequence of Bacillus velezensis NST6.</title>
        <authorList>
            <person name="Choi J."/>
        </authorList>
    </citation>
    <scope>NUCLEOTIDE SEQUENCE [LARGE SCALE GENOMIC DNA]</scope>
    <source>
        <strain evidence="2">NST6</strain>
    </source>
</reference>
<evidence type="ECO:0000313" key="2">
    <source>
        <dbReference type="Proteomes" id="UP000587477"/>
    </source>
</evidence>
<dbReference type="Gene3D" id="1.10.8.570">
    <property type="entry name" value="Hypothetical protein YfmB"/>
    <property type="match status" value="1"/>
</dbReference>
<gene>
    <name evidence="1" type="primary">yfmB</name>
    <name evidence="1" type="ORF">BACVE_000906</name>
</gene>
<organism evidence="1 2">
    <name type="scientific">Bacillus velezensis</name>
    <dbReference type="NCBI Taxonomy" id="492670"/>
    <lineage>
        <taxon>Bacteria</taxon>
        <taxon>Bacillati</taxon>
        <taxon>Bacillota</taxon>
        <taxon>Bacilli</taxon>
        <taxon>Bacillales</taxon>
        <taxon>Bacillaceae</taxon>
        <taxon>Bacillus</taxon>
        <taxon>Bacillus amyloliquefaciens group</taxon>
    </lineage>
</organism>
<dbReference type="Proteomes" id="UP000587477">
    <property type="component" value="Chromosome"/>
</dbReference>
<sequence length="123" mass="14398">MSRLSREVVPIHYFSPEQRFNAWIVSDLVKQVFRRHTRCQDGIKELTAFAEDAFHINIDFVFSIIINIGDIESVLPTEIENRLGSYLTALQPVITADMLHSSKTNAYEYLEHEKNTDVYRLFY</sequence>
<protein>
    <recommendedName>
        <fullName evidence="3">DUF3212 domain-containing protein</fullName>
    </recommendedName>
</protein>
<dbReference type="SUPFAM" id="SSF140688">
    <property type="entry name" value="YfmB-like"/>
    <property type="match status" value="1"/>
</dbReference>
<dbReference type="EMBL" id="CP063687">
    <property type="protein sequence ID" value="QOY25957.1"/>
    <property type="molecule type" value="Genomic_DNA"/>
</dbReference>
<evidence type="ECO:0008006" key="3">
    <source>
        <dbReference type="Google" id="ProtNLM"/>
    </source>
</evidence>
<dbReference type="InterPro" id="IPR038074">
    <property type="entry name" value="YfmB_sf"/>
</dbReference>
<dbReference type="Pfam" id="PF11486">
    <property type="entry name" value="DUF3212"/>
    <property type="match status" value="1"/>
</dbReference>
<dbReference type="InterPro" id="IPR021579">
    <property type="entry name" value="DUF3212"/>
</dbReference>
<dbReference type="AlphaFoldDB" id="A0A7W4QEX4"/>
<name>A0A7W4QEX4_BACVE</name>
<proteinExistence type="predicted"/>
<evidence type="ECO:0000313" key="1">
    <source>
        <dbReference type="EMBL" id="QOY25957.1"/>
    </source>
</evidence>
<accession>A0A7W4QEX4</accession>